<evidence type="ECO:0000256" key="2">
    <source>
        <dbReference type="ARBA" id="ARBA00022771"/>
    </source>
</evidence>
<dbReference type="AlphaFoldDB" id="A0A818SR96"/>
<name>A0A818SR96_9BILA</name>
<accession>A0A818SR96</accession>
<dbReference type="GO" id="GO:0008270">
    <property type="term" value="F:zinc ion binding"/>
    <property type="evidence" value="ECO:0007669"/>
    <property type="project" value="UniProtKB-KW"/>
</dbReference>
<organism evidence="5 6">
    <name type="scientific">Rotaria socialis</name>
    <dbReference type="NCBI Taxonomy" id="392032"/>
    <lineage>
        <taxon>Eukaryota</taxon>
        <taxon>Metazoa</taxon>
        <taxon>Spiralia</taxon>
        <taxon>Gnathifera</taxon>
        <taxon>Rotifera</taxon>
        <taxon>Eurotatoria</taxon>
        <taxon>Bdelloidea</taxon>
        <taxon>Philodinida</taxon>
        <taxon>Philodinidae</taxon>
        <taxon>Rotaria</taxon>
    </lineage>
</organism>
<gene>
    <name evidence="5" type="ORF">GRG538_LOCUS26617</name>
</gene>
<dbReference type="EMBL" id="CAJNYT010004628">
    <property type="protein sequence ID" value="CAF3674795.1"/>
    <property type="molecule type" value="Genomic_DNA"/>
</dbReference>
<feature type="domain" description="FLYWCH-type" evidence="4">
    <location>
        <begin position="9"/>
        <end position="68"/>
    </location>
</feature>
<protein>
    <recommendedName>
        <fullName evidence="4">FLYWCH-type domain-containing protein</fullName>
    </recommendedName>
</protein>
<evidence type="ECO:0000313" key="6">
    <source>
        <dbReference type="Proteomes" id="UP000663872"/>
    </source>
</evidence>
<keyword evidence="3" id="KW-0862">Zinc</keyword>
<dbReference type="Pfam" id="PF04500">
    <property type="entry name" value="FLYWCH"/>
    <property type="match status" value="1"/>
</dbReference>
<sequence>MSQIKKLFSIKGKPMILHEGYIYTVERTTTTKSTLRCQSRDCKCNNQARCHTNLSMDTFLSQPTSHSHAPQLDRVPAIQLKNDIKARAVIADEPTSSILH</sequence>
<evidence type="ECO:0000256" key="3">
    <source>
        <dbReference type="ARBA" id="ARBA00022833"/>
    </source>
</evidence>
<evidence type="ECO:0000256" key="1">
    <source>
        <dbReference type="ARBA" id="ARBA00022723"/>
    </source>
</evidence>
<dbReference type="Proteomes" id="UP000663872">
    <property type="component" value="Unassembled WGS sequence"/>
</dbReference>
<comment type="caution">
    <text evidence="5">The sequence shown here is derived from an EMBL/GenBank/DDBJ whole genome shotgun (WGS) entry which is preliminary data.</text>
</comment>
<evidence type="ECO:0000259" key="4">
    <source>
        <dbReference type="Pfam" id="PF04500"/>
    </source>
</evidence>
<evidence type="ECO:0000313" key="5">
    <source>
        <dbReference type="EMBL" id="CAF3674795.1"/>
    </source>
</evidence>
<keyword evidence="1" id="KW-0479">Metal-binding</keyword>
<dbReference type="InterPro" id="IPR007588">
    <property type="entry name" value="Znf_FLYWCH"/>
</dbReference>
<keyword evidence="2" id="KW-0863">Zinc-finger</keyword>
<dbReference type="Gene3D" id="2.20.25.240">
    <property type="match status" value="1"/>
</dbReference>
<reference evidence="5" key="1">
    <citation type="submission" date="2021-02" db="EMBL/GenBank/DDBJ databases">
        <authorList>
            <person name="Nowell W R."/>
        </authorList>
    </citation>
    <scope>NUCLEOTIDE SEQUENCE</scope>
</reference>
<proteinExistence type="predicted"/>